<dbReference type="STRING" id="573024.SAMN05216208_1871"/>
<evidence type="ECO:0000313" key="2">
    <source>
        <dbReference type="EMBL" id="SIR87716.1"/>
    </source>
</evidence>
<dbReference type="InterPro" id="IPR035965">
    <property type="entry name" value="PAS-like_dom_sf"/>
</dbReference>
<dbReference type="Pfam" id="PF12860">
    <property type="entry name" value="PAS_7"/>
    <property type="match status" value="1"/>
</dbReference>
<dbReference type="Pfam" id="PF13188">
    <property type="entry name" value="PAS_8"/>
    <property type="match status" value="1"/>
</dbReference>
<dbReference type="Gene3D" id="3.30.450.20">
    <property type="entry name" value="PAS domain"/>
    <property type="match status" value="1"/>
</dbReference>
<sequence>MLWVQLCAVAGAISLALLWIIGRISPTQRSSPAGAAPGPREAVFLFDGDILTDHDAGAMPPGAGAQMSWAQLRDWLAPRFGDLPDSLMDLPERGKTDLRPKQRDDGGRVTLLRTAYGTRVSLSDPDHGHPAERHEMLIATVRMNEVTRAFDDAPQPIWKTDAAGNVLWRNSASLAAFDPALCDAAEPPKGGGALRLPITPEGALRPRWYEVTSAHHSWGALHHATDITKIVTAERMQRDFVQTLTKTFAYLTIGLAVFDKNRKLALFNPALVDLTSLGAEFLSAQPQLMAFFDKLRDRRVMPEPRSYASWRTQIDEVIGAAEGGLYQETWSLPNDVTYRVTGRPHPDGAVAFLFEDISAEVMLARRFRSQLDLRQAALDSLPEAVMVVGPNNVLSFCNNAAIDLLGVDPDTSFADMSIGDLMRACSQALHAPDVWAEVEKQIKLRQQEVPLRKSAEIAPGHSLSYRVELLPGGARMLILRSFAEQTSKAPARLAAG</sequence>
<reference evidence="3" key="1">
    <citation type="submission" date="2017-01" db="EMBL/GenBank/DDBJ databases">
        <authorList>
            <person name="Varghese N."/>
            <person name="Submissions S."/>
        </authorList>
    </citation>
    <scope>NUCLEOTIDE SEQUENCE [LARGE SCALE GENOMIC DNA]</scope>
    <source>
        <strain evidence="3">DSM 29590</strain>
    </source>
</reference>
<dbReference type="OrthoDB" id="9797304at2"/>
<feature type="domain" description="PAS" evidence="1">
    <location>
        <begin position="375"/>
        <end position="423"/>
    </location>
</feature>
<proteinExistence type="predicted"/>
<organism evidence="2 3">
    <name type="scientific">Roseovarius nanhaiticus</name>
    <dbReference type="NCBI Taxonomy" id="573024"/>
    <lineage>
        <taxon>Bacteria</taxon>
        <taxon>Pseudomonadati</taxon>
        <taxon>Pseudomonadota</taxon>
        <taxon>Alphaproteobacteria</taxon>
        <taxon>Rhodobacterales</taxon>
        <taxon>Roseobacteraceae</taxon>
        <taxon>Roseovarius</taxon>
    </lineage>
</organism>
<dbReference type="EMBL" id="FTNV01000001">
    <property type="protein sequence ID" value="SIR87716.1"/>
    <property type="molecule type" value="Genomic_DNA"/>
</dbReference>
<accession>A0A1N7EI03</accession>
<keyword evidence="3" id="KW-1185">Reference proteome</keyword>
<dbReference type="InterPro" id="IPR000014">
    <property type="entry name" value="PAS"/>
</dbReference>
<gene>
    <name evidence="2" type="ORF">SAMN05421666_0263</name>
</gene>
<dbReference type="SUPFAM" id="SSF55785">
    <property type="entry name" value="PYP-like sensor domain (PAS domain)"/>
    <property type="match status" value="2"/>
</dbReference>
<protein>
    <submittedName>
        <fullName evidence="2">PAS domain-containing protein</fullName>
    </submittedName>
</protein>
<dbReference type="AlphaFoldDB" id="A0A1N7EI03"/>
<evidence type="ECO:0000259" key="1">
    <source>
        <dbReference type="Pfam" id="PF13188"/>
    </source>
</evidence>
<name>A0A1N7EI03_9RHOB</name>
<dbReference type="Proteomes" id="UP000186019">
    <property type="component" value="Unassembled WGS sequence"/>
</dbReference>
<evidence type="ECO:0000313" key="3">
    <source>
        <dbReference type="Proteomes" id="UP000186019"/>
    </source>
</evidence>